<dbReference type="Proteomes" id="UP000003107">
    <property type="component" value="Unassembled WGS sequence"/>
</dbReference>
<evidence type="ECO:0000313" key="2">
    <source>
        <dbReference type="Proteomes" id="UP000003107"/>
    </source>
</evidence>
<proteinExistence type="predicted"/>
<comment type="caution">
    <text evidence="1">The sequence shown here is derived from an EMBL/GenBank/DDBJ whole genome shotgun (WGS) entry which is preliminary data.</text>
</comment>
<name>C6RJ93_9BACT</name>
<dbReference type="AlphaFoldDB" id="C6RJ93"/>
<keyword evidence="2" id="KW-1185">Reference proteome</keyword>
<evidence type="ECO:0000313" key="1">
    <source>
        <dbReference type="EMBL" id="EET78674.1"/>
    </source>
</evidence>
<gene>
    <name evidence="1" type="ORF">CAMSH0001_0195</name>
</gene>
<accession>C6RJ93</accession>
<organism evidence="1 2">
    <name type="scientific">Campylobacter showae RM3277</name>
    <dbReference type="NCBI Taxonomy" id="553219"/>
    <lineage>
        <taxon>Bacteria</taxon>
        <taxon>Pseudomonadati</taxon>
        <taxon>Campylobacterota</taxon>
        <taxon>Epsilonproteobacteria</taxon>
        <taxon>Campylobacterales</taxon>
        <taxon>Campylobacteraceae</taxon>
        <taxon>Campylobacter</taxon>
    </lineage>
</organism>
<reference evidence="1 2" key="1">
    <citation type="submission" date="2009-07" db="EMBL/GenBank/DDBJ databases">
        <authorList>
            <person name="Madupu R."/>
            <person name="Sebastian Y."/>
            <person name="Durkin A.S."/>
            <person name="Torralba M."/>
            <person name="Methe B."/>
            <person name="Sutton G.G."/>
            <person name="Strausberg R.L."/>
            <person name="Nelson K.E."/>
        </authorList>
    </citation>
    <scope>NUCLEOTIDE SEQUENCE [LARGE SCALE GENOMIC DNA]</scope>
    <source>
        <strain evidence="1 2">RM3277</strain>
    </source>
</reference>
<sequence length="43" mass="5151">MATRFSQTKIKFIKNSTKQISSKFQTLLRFVFKNTITMRPARR</sequence>
<protein>
    <submittedName>
        <fullName evidence="1">Uncharacterized protein</fullName>
    </submittedName>
</protein>
<dbReference type="EMBL" id="ACVQ01000033">
    <property type="protein sequence ID" value="EET78674.1"/>
    <property type="molecule type" value="Genomic_DNA"/>
</dbReference>